<reference evidence="3" key="1">
    <citation type="submission" date="2020-02" db="EMBL/GenBank/DDBJ databases">
        <authorList>
            <person name="Palmer J.M."/>
        </authorList>
    </citation>
    <scope>NUCLEOTIDE SEQUENCE</scope>
    <source>
        <strain evidence="3">EPUS1.4</strain>
        <tissue evidence="3">Thallus</tissue>
    </source>
</reference>
<feature type="compositionally biased region" description="Basic residues" evidence="1">
    <location>
        <begin position="562"/>
        <end position="572"/>
    </location>
</feature>
<feature type="region of interest" description="Disordered" evidence="1">
    <location>
        <begin position="1"/>
        <end position="30"/>
    </location>
</feature>
<keyword evidence="4" id="KW-1185">Reference proteome</keyword>
<dbReference type="AlphaFoldDB" id="A0A8H7E3M1"/>
<feature type="compositionally biased region" description="Polar residues" evidence="1">
    <location>
        <begin position="468"/>
        <end position="495"/>
    </location>
</feature>
<dbReference type="InterPro" id="IPR057684">
    <property type="entry name" value="DUF7924"/>
</dbReference>
<proteinExistence type="predicted"/>
<gene>
    <name evidence="3" type="ORF">GJ744_008213</name>
</gene>
<dbReference type="EMBL" id="JAACFV010000043">
    <property type="protein sequence ID" value="KAF7509319.1"/>
    <property type="molecule type" value="Genomic_DNA"/>
</dbReference>
<feature type="compositionally biased region" description="Low complexity" evidence="1">
    <location>
        <begin position="549"/>
        <end position="561"/>
    </location>
</feature>
<feature type="region of interest" description="Disordered" evidence="1">
    <location>
        <begin position="129"/>
        <end position="183"/>
    </location>
</feature>
<evidence type="ECO:0000313" key="3">
    <source>
        <dbReference type="EMBL" id="KAF7509319.1"/>
    </source>
</evidence>
<evidence type="ECO:0000313" key="4">
    <source>
        <dbReference type="Proteomes" id="UP000606974"/>
    </source>
</evidence>
<protein>
    <recommendedName>
        <fullName evidence="2">DUF7924 domain-containing protein</fullName>
    </recommendedName>
</protein>
<evidence type="ECO:0000256" key="1">
    <source>
        <dbReference type="SAM" id="MobiDB-lite"/>
    </source>
</evidence>
<organism evidence="3 4">
    <name type="scientific">Endocarpon pusillum</name>
    <dbReference type="NCBI Taxonomy" id="364733"/>
    <lineage>
        <taxon>Eukaryota</taxon>
        <taxon>Fungi</taxon>
        <taxon>Dikarya</taxon>
        <taxon>Ascomycota</taxon>
        <taxon>Pezizomycotina</taxon>
        <taxon>Eurotiomycetes</taxon>
        <taxon>Chaetothyriomycetidae</taxon>
        <taxon>Verrucariales</taxon>
        <taxon>Verrucariaceae</taxon>
        <taxon>Endocarpon</taxon>
    </lineage>
</organism>
<feature type="compositionally biased region" description="Low complexity" evidence="1">
    <location>
        <begin position="169"/>
        <end position="182"/>
    </location>
</feature>
<comment type="caution">
    <text evidence="3">The sequence shown here is derived from an EMBL/GenBank/DDBJ whole genome shotgun (WGS) entry which is preliminary data.</text>
</comment>
<evidence type="ECO:0000259" key="2">
    <source>
        <dbReference type="Pfam" id="PF25545"/>
    </source>
</evidence>
<feature type="domain" description="DUF7924" evidence="2">
    <location>
        <begin position="296"/>
        <end position="436"/>
    </location>
</feature>
<feature type="compositionally biased region" description="Basic and acidic residues" evidence="1">
    <location>
        <begin position="67"/>
        <end position="78"/>
    </location>
</feature>
<dbReference type="Proteomes" id="UP000606974">
    <property type="component" value="Unassembled WGS sequence"/>
</dbReference>
<feature type="region of interest" description="Disordered" evidence="1">
    <location>
        <begin position="468"/>
        <end position="572"/>
    </location>
</feature>
<name>A0A8H7E3M1_9EURO</name>
<accession>A0A8H7E3M1</accession>
<dbReference type="Pfam" id="PF25545">
    <property type="entry name" value="DUF7924"/>
    <property type="match status" value="1"/>
</dbReference>
<dbReference type="OrthoDB" id="5403634at2759"/>
<sequence>MQITGYSNPLKRRRSDQRQHLGLDPGACQSTSKKRKVACIADPQQPAAYWDNLSEIPLTRRALSELNRRNRRNAREARVPSLSQRTRRPRTRRAVAEWKRHHPSLKVATSFVEDCGYEQYNDLKRFSKHGGPALQDIRGFRTPANPINDPMDSSQASSTSRSRSRLSAKTKPTENTTTTKNTSPYDRAFQQHLIDNGIFPFGYEYPDGRVPPEPINFEEITRRLAEPRPSLSPSTFSKEQHKKFVRVDVNAAKEKQVKEKVIPMIEGETSDPRTHSGDIPFTNLAPLTSGNLVPGNPDFYHGARPESLKREIRDELDELIVPSTQHDLPIVPNHFMAAKGPDGSLAVADRQAAYDAAFGARAIHALQTFKQAEPQYDGKAYTFTSTYHGGQLTLYTSHPVKPASPGARPEYFMHQIGSFSMRNSPETWRQGATAYRNSVDLAKRYRDDAIRQTNEAFNLVPVAPLASDPTNTSFVSSVADETSQETYTMESQVDTPRSFASEEFHSATSSQAEDEPEPILPLPVKGRSTSWGRTDSRKRQNEANTEDPGSPSMPSASSSKALRSKGSNKRRG</sequence>
<feature type="region of interest" description="Disordered" evidence="1">
    <location>
        <begin position="67"/>
        <end position="93"/>
    </location>
</feature>